<dbReference type="InterPro" id="IPR022496">
    <property type="entry name" value="T6A_TsaB"/>
</dbReference>
<evidence type="ECO:0000259" key="1">
    <source>
        <dbReference type="Pfam" id="PF00814"/>
    </source>
</evidence>
<evidence type="ECO:0000313" key="2">
    <source>
        <dbReference type="EMBL" id="GAA4392435.1"/>
    </source>
</evidence>
<accession>A0ABP8JLI9</accession>
<dbReference type="SUPFAM" id="SSF53067">
    <property type="entry name" value="Actin-like ATPase domain"/>
    <property type="match status" value="2"/>
</dbReference>
<dbReference type="InterPro" id="IPR043129">
    <property type="entry name" value="ATPase_NBD"/>
</dbReference>
<reference evidence="3" key="1">
    <citation type="journal article" date="2019" name="Int. J. Syst. Evol. Microbiol.">
        <title>The Global Catalogue of Microorganisms (GCM) 10K type strain sequencing project: providing services to taxonomists for standard genome sequencing and annotation.</title>
        <authorList>
            <consortium name="The Broad Institute Genomics Platform"/>
            <consortium name="The Broad Institute Genome Sequencing Center for Infectious Disease"/>
            <person name="Wu L."/>
            <person name="Ma J."/>
        </authorList>
    </citation>
    <scope>NUCLEOTIDE SEQUENCE [LARGE SCALE GENOMIC DNA]</scope>
    <source>
        <strain evidence="3">JCM 17808</strain>
    </source>
</reference>
<organism evidence="2 3">
    <name type="scientific">Brevibacterium pityocampae</name>
    <dbReference type="NCBI Taxonomy" id="506594"/>
    <lineage>
        <taxon>Bacteria</taxon>
        <taxon>Bacillati</taxon>
        <taxon>Actinomycetota</taxon>
        <taxon>Actinomycetes</taxon>
        <taxon>Micrococcales</taxon>
        <taxon>Brevibacteriaceae</taxon>
        <taxon>Brevibacterium</taxon>
    </lineage>
</organism>
<dbReference type="InterPro" id="IPR000905">
    <property type="entry name" value="Gcp-like_dom"/>
</dbReference>
<gene>
    <name evidence="2" type="primary">tsaB</name>
    <name evidence="2" type="ORF">GCM10023167_20650</name>
</gene>
<dbReference type="Proteomes" id="UP001500642">
    <property type="component" value="Unassembled WGS sequence"/>
</dbReference>
<comment type="caution">
    <text evidence="2">The sequence shown here is derived from an EMBL/GenBank/DDBJ whole genome shotgun (WGS) entry which is preliminary data.</text>
</comment>
<evidence type="ECO:0000313" key="3">
    <source>
        <dbReference type="Proteomes" id="UP001500642"/>
    </source>
</evidence>
<name>A0ABP8JLI9_9MICO</name>
<feature type="domain" description="Gcp-like" evidence="1">
    <location>
        <begin position="30"/>
        <end position="153"/>
    </location>
</feature>
<dbReference type="Pfam" id="PF00814">
    <property type="entry name" value="TsaD"/>
    <property type="match status" value="1"/>
</dbReference>
<dbReference type="Gene3D" id="3.30.420.40">
    <property type="match status" value="2"/>
</dbReference>
<protein>
    <submittedName>
        <fullName evidence="2">tRNA (Adenosine(37)-N6)-threonylcarbamoyltransferase complex dimerization subunit type 1 TsaB</fullName>
    </submittedName>
</protein>
<proteinExistence type="predicted"/>
<dbReference type="EMBL" id="BAABGL010000015">
    <property type="protein sequence ID" value="GAA4392435.1"/>
    <property type="molecule type" value="Genomic_DNA"/>
</dbReference>
<dbReference type="RefSeq" id="WP_137319038.1">
    <property type="nucleotide sequence ID" value="NZ_BAABGL010000015.1"/>
</dbReference>
<sequence length="234" mass="24152">MIILALDTSAAASAALVDAETEEVLAEWTEFSARKHAELLGPAIRTLLERRPAPGRVVVGVGPGPFTGLRAGIATGIGFALGAGIPVDGLPSHDALALRALRTHAPVSPAGPAPRLRVATDARRKEVYWTEYAGLDAAGVPEVLAGPAVSLPADLHVVPDQGAALRYGRGFLLFPGELGDPTGTAPADLEPTAGDLGIVAARMIAAGRPLLPPVPLYLREPDAQPSARRTTSLR</sequence>
<dbReference type="NCBIfam" id="TIGR03725">
    <property type="entry name" value="T6A_YeaZ"/>
    <property type="match status" value="1"/>
</dbReference>
<keyword evidence="3" id="KW-1185">Reference proteome</keyword>